<dbReference type="Pfam" id="PF01557">
    <property type="entry name" value="FAA_hydrolase"/>
    <property type="match status" value="1"/>
</dbReference>
<feature type="compositionally biased region" description="Low complexity" evidence="2">
    <location>
        <begin position="1"/>
        <end position="11"/>
    </location>
</feature>
<reference evidence="4" key="1">
    <citation type="submission" date="2023-06" db="EMBL/GenBank/DDBJ databases">
        <title>Genome sequence of Nocardioides sp. SOB44.</title>
        <authorList>
            <person name="Zhang G."/>
        </authorList>
    </citation>
    <scope>NUCLEOTIDE SEQUENCE</scope>
    <source>
        <strain evidence="4">SOB44</strain>
    </source>
</reference>
<dbReference type="InterPro" id="IPR050772">
    <property type="entry name" value="Hydratase-Decarb/MhpD_sf"/>
</dbReference>
<evidence type="ECO:0000256" key="1">
    <source>
        <dbReference type="ARBA" id="ARBA00023239"/>
    </source>
</evidence>
<evidence type="ECO:0000259" key="3">
    <source>
        <dbReference type="Pfam" id="PF01557"/>
    </source>
</evidence>
<protein>
    <submittedName>
        <fullName evidence="4">Fumarylacetoacetate hydrolase family protein</fullName>
    </submittedName>
</protein>
<dbReference type="InterPro" id="IPR011234">
    <property type="entry name" value="Fumarylacetoacetase-like_C"/>
</dbReference>
<evidence type="ECO:0000256" key="2">
    <source>
        <dbReference type="SAM" id="MobiDB-lite"/>
    </source>
</evidence>
<dbReference type="PANTHER" id="PTHR30143:SF0">
    <property type="entry name" value="2-KETO-4-PENTENOATE HYDRATASE"/>
    <property type="match status" value="1"/>
</dbReference>
<evidence type="ECO:0000313" key="4">
    <source>
        <dbReference type="EMBL" id="MDO3395373.1"/>
    </source>
</evidence>
<sequence>MKPAAAEAALRAARESQGHLAPFTDTHPHLDEAWGYTVQGLDRAHRLASGERVVGAKLGLTSTAKQTRMNVAQPVVGFLTDAMQVHPGRGALDHRRWARPRIEPEIAFITATDLAEPLDLDRAHAAVESVAVAAEVIDSRFADFRFRLPDVLADNTSAAGFVVGPPRHLDDPDALVGLDCHLEVDDRIVQRATGAAILGHPLRALVRLSEHMARQGAILPAGSVVLAGALTDAVPLTPGSRYTIRMGPLGELSLDA</sequence>
<name>A0ABT8TQU4_9ACTN</name>
<dbReference type="GO" id="GO:0016787">
    <property type="term" value="F:hydrolase activity"/>
    <property type="evidence" value="ECO:0007669"/>
    <property type="project" value="UniProtKB-KW"/>
</dbReference>
<dbReference type="RefSeq" id="WP_302706673.1">
    <property type="nucleotide sequence ID" value="NZ_JAULSC010000004.1"/>
</dbReference>
<dbReference type="SUPFAM" id="SSF56529">
    <property type="entry name" value="FAH"/>
    <property type="match status" value="1"/>
</dbReference>
<dbReference type="InterPro" id="IPR036663">
    <property type="entry name" value="Fumarylacetoacetase_C_sf"/>
</dbReference>
<keyword evidence="1" id="KW-0456">Lyase</keyword>
<dbReference type="Proteomes" id="UP001168363">
    <property type="component" value="Unassembled WGS sequence"/>
</dbReference>
<accession>A0ABT8TQU4</accession>
<comment type="caution">
    <text evidence="4">The sequence shown here is derived from an EMBL/GenBank/DDBJ whole genome shotgun (WGS) entry which is preliminary data.</text>
</comment>
<dbReference type="PANTHER" id="PTHR30143">
    <property type="entry name" value="ACID HYDRATASE"/>
    <property type="match status" value="1"/>
</dbReference>
<keyword evidence="4" id="KW-0378">Hydrolase</keyword>
<organism evidence="4 5">
    <name type="scientific">Nocardioides cremeus</name>
    <dbReference type="NCBI Taxonomy" id="3058044"/>
    <lineage>
        <taxon>Bacteria</taxon>
        <taxon>Bacillati</taxon>
        <taxon>Actinomycetota</taxon>
        <taxon>Actinomycetes</taxon>
        <taxon>Propionibacteriales</taxon>
        <taxon>Nocardioidaceae</taxon>
        <taxon>Nocardioides</taxon>
    </lineage>
</organism>
<keyword evidence="5" id="KW-1185">Reference proteome</keyword>
<dbReference type="Gene3D" id="3.90.850.10">
    <property type="entry name" value="Fumarylacetoacetase-like, C-terminal domain"/>
    <property type="match status" value="1"/>
</dbReference>
<feature type="domain" description="Fumarylacetoacetase-like C-terminal" evidence="3">
    <location>
        <begin position="63"/>
        <end position="252"/>
    </location>
</feature>
<evidence type="ECO:0000313" key="5">
    <source>
        <dbReference type="Proteomes" id="UP001168363"/>
    </source>
</evidence>
<gene>
    <name evidence="4" type="ORF">QWJ41_06575</name>
</gene>
<proteinExistence type="predicted"/>
<dbReference type="EMBL" id="JAULSC010000004">
    <property type="protein sequence ID" value="MDO3395373.1"/>
    <property type="molecule type" value="Genomic_DNA"/>
</dbReference>
<feature type="region of interest" description="Disordered" evidence="2">
    <location>
        <begin position="1"/>
        <end position="26"/>
    </location>
</feature>